<dbReference type="KEGG" id="dmm:dnm_034500"/>
<evidence type="ECO:0000313" key="2">
    <source>
        <dbReference type="Proteomes" id="UP000663722"/>
    </source>
</evidence>
<dbReference type="Proteomes" id="UP000663722">
    <property type="component" value="Chromosome"/>
</dbReference>
<keyword evidence="2" id="KW-1185">Reference proteome</keyword>
<evidence type="ECO:0000313" key="1">
    <source>
        <dbReference type="EMBL" id="QTA87417.1"/>
    </source>
</evidence>
<gene>
    <name evidence="1" type="ORF">dnm_034500</name>
</gene>
<dbReference type="EMBL" id="CP061800">
    <property type="protein sequence ID" value="QTA87417.1"/>
    <property type="molecule type" value="Genomic_DNA"/>
</dbReference>
<sequence>MYFERYYVITYCLLKNIWIIQVTYPNNQQTKLKQAFTFFFAKELLFVITVDFRIEIITVISGKQFDIFN</sequence>
<dbReference type="AlphaFoldDB" id="A0A975GN58"/>
<protein>
    <submittedName>
        <fullName evidence="1">Uncharacterized protein</fullName>
    </submittedName>
</protein>
<proteinExistence type="predicted"/>
<reference evidence="1" key="1">
    <citation type="journal article" date="2021" name="Microb. Physiol.">
        <title>Proteogenomic Insights into the Physiology of Marine, Sulfate-Reducing, Filamentous Desulfonema limicola and Desulfonema magnum.</title>
        <authorList>
            <person name="Schnaars V."/>
            <person name="Wohlbrand L."/>
            <person name="Scheve S."/>
            <person name="Hinrichs C."/>
            <person name="Reinhardt R."/>
            <person name="Rabus R."/>
        </authorList>
    </citation>
    <scope>NUCLEOTIDE SEQUENCE</scope>
    <source>
        <strain evidence="1">4be13</strain>
    </source>
</reference>
<organism evidence="1 2">
    <name type="scientific">Desulfonema magnum</name>
    <dbReference type="NCBI Taxonomy" id="45655"/>
    <lineage>
        <taxon>Bacteria</taxon>
        <taxon>Pseudomonadati</taxon>
        <taxon>Thermodesulfobacteriota</taxon>
        <taxon>Desulfobacteria</taxon>
        <taxon>Desulfobacterales</taxon>
        <taxon>Desulfococcaceae</taxon>
        <taxon>Desulfonema</taxon>
    </lineage>
</organism>
<name>A0A975GN58_9BACT</name>
<accession>A0A975GN58</accession>